<name>A0A4Z2G7T5_9TELE</name>
<accession>A0A4Z2G7T5</accession>
<dbReference type="OrthoDB" id="10014409at2759"/>
<dbReference type="EMBL" id="SRLO01000650">
    <property type="protein sequence ID" value="TNN49569.1"/>
    <property type="molecule type" value="Genomic_DNA"/>
</dbReference>
<evidence type="ECO:0000313" key="2">
    <source>
        <dbReference type="Proteomes" id="UP000314294"/>
    </source>
</evidence>
<reference evidence="1 2" key="1">
    <citation type="submission" date="2019-03" db="EMBL/GenBank/DDBJ databases">
        <title>First draft genome of Liparis tanakae, snailfish: a comprehensive survey of snailfish specific genes.</title>
        <authorList>
            <person name="Kim W."/>
            <person name="Song I."/>
            <person name="Jeong J.-H."/>
            <person name="Kim D."/>
            <person name="Kim S."/>
            <person name="Ryu S."/>
            <person name="Song J.Y."/>
            <person name="Lee S.K."/>
        </authorList>
    </citation>
    <scope>NUCLEOTIDE SEQUENCE [LARGE SCALE GENOMIC DNA]</scope>
    <source>
        <tissue evidence="1">Muscle</tissue>
    </source>
</reference>
<comment type="caution">
    <text evidence="1">The sequence shown here is derived from an EMBL/GenBank/DDBJ whole genome shotgun (WGS) entry which is preliminary data.</text>
</comment>
<keyword evidence="2" id="KW-1185">Reference proteome</keyword>
<organism evidence="1 2">
    <name type="scientific">Liparis tanakae</name>
    <name type="common">Tanaka's snailfish</name>
    <dbReference type="NCBI Taxonomy" id="230148"/>
    <lineage>
        <taxon>Eukaryota</taxon>
        <taxon>Metazoa</taxon>
        <taxon>Chordata</taxon>
        <taxon>Craniata</taxon>
        <taxon>Vertebrata</taxon>
        <taxon>Euteleostomi</taxon>
        <taxon>Actinopterygii</taxon>
        <taxon>Neopterygii</taxon>
        <taxon>Teleostei</taxon>
        <taxon>Neoteleostei</taxon>
        <taxon>Acanthomorphata</taxon>
        <taxon>Eupercaria</taxon>
        <taxon>Perciformes</taxon>
        <taxon>Cottioidei</taxon>
        <taxon>Cottales</taxon>
        <taxon>Liparidae</taxon>
        <taxon>Liparis</taxon>
    </lineage>
</organism>
<sequence length="64" mass="7369">MTMPMVPSRHLFVLSTFHTLLHNNFNDAFRILLKLPRWTSAILRDLSAAFDAVDWTDYKSGSDS</sequence>
<protein>
    <submittedName>
        <fullName evidence="1">Uncharacterized protein</fullName>
    </submittedName>
</protein>
<gene>
    <name evidence="1" type="ORF">EYF80_040244</name>
</gene>
<dbReference type="AlphaFoldDB" id="A0A4Z2G7T5"/>
<proteinExistence type="predicted"/>
<dbReference type="Proteomes" id="UP000314294">
    <property type="component" value="Unassembled WGS sequence"/>
</dbReference>
<evidence type="ECO:0000313" key="1">
    <source>
        <dbReference type="EMBL" id="TNN49569.1"/>
    </source>
</evidence>